<protein>
    <submittedName>
        <fullName evidence="2">Uncharacterized protein</fullName>
    </submittedName>
</protein>
<dbReference type="Proteomes" id="UP000053958">
    <property type="component" value="Unassembled WGS sequence"/>
</dbReference>
<dbReference type="RefSeq" id="XP_013323805.1">
    <property type="nucleotide sequence ID" value="XM_013468351.1"/>
</dbReference>
<evidence type="ECO:0000313" key="2">
    <source>
        <dbReference type="EMBL" id="KKA17193.1"/>
    </source>
</evidence>
<gene>
    <name evidence="2" type="ORF">T310_9132</name>
</gene>
<feature type="compositionally biased region" description="Gly residues" evidence="1">
    <location>
        <begin position="82"/>
        <end position="98"/>
    </location>
</feature>
<evidence type="ECO:0000256" key="1">
    <source>
        <dbReference type="SAM" id="MobiDB-lite"/>
    </source>
</evidence>
<feature type="compositionally biased region" description="Low complexity" evidence="1">
    <location>
        <begin position="59"/>
        <end position="68"/>
    </location>
</feature>
<keyword evidence="3" id="KW-1185">Reference proteome</keyword>
<dbReference type="AlphaFoldDB" id="A0A0F4YHV4"/>
<name>A0A0F4YHV4_RASE3</name>
<comment type="caution">
    <text evidence="2">The sequence shown here is derived from an EMBL/GenBank/DDBJ whole genome shotgun (WGS) entry which is preliminary data.</text>
</comment>
<reference evidence="2 3" key="1">
    <citation type="submission" date="2015-04" db="EMBL/GenBank/DDBJ databases">
        <authorList>
            <person name="Heijne W.H."/>
            <person name="Fedorova N.D."/>
            <person name="Nierman W.C."/>
            <person name="Vollebregt A.W."/>
            <person name="Zhao Z."/>
            <person name="Wu L."/>
            <person name="Kumar M."/>
            <person name="Stam H."/>
            <person name="van den Berg M.A."/>
            <person name="Pel H.J."/>
        </authorList>
    </citation>
    <scope>NUCLEOTIDE SEQUENCE [LARGE SCALE GENOMIC DNA]</scope>
    <source>
        <strain evidence="2 3">CBS 393.64</strain>
    </source>
</reference>
<sequence length="134" mass="13211">RAGSDDAALPLCANHPAAEPAAGRAEHAARPAAGIPRDDQGSRPLLPGDRRGGAGAAGSSGADPHGAATVRGRAVLRQQPGGPAGGGRPAAGDRGGLWLGDRVPGATAAGAVGSNVIRTVHTYVSMYVVYSTYI</sequence>
<evidence type="ECO:0000313" key="3">
    <source>
        <dbReference type="Proteomes" id="UP000053958"/>
    </source>
</evidence>
<dbReference type="GeneID" id="25321132"/>
<accession>A0A0F4YHV4</accession>
<feature type="region of interest" description="Disordered" evidence="1">
    <location>
        <begin position="1"/>
        <end position="98"/>
    </location>
</feature>
<dbReference type="EMBL" id="LASV01000695">
    <property type="protein sequence ID" value="KKA17193.1"/>
    <property type="molecule type" value="Genomic_DNA"/>
</dbReference>
<feature type="non-terminal residue" evidence="2">
    <location>
        <position position="1"/>
    </location>
</feature>
<proteinExistence type="predicted"/>
<organism evidence="2 3">
    <name type="scientific">Rasamsonia emersonii (strain ATCC 16479 / CBS 393.64 / IMI 116815)</name>
    <dbReference type="NCBI Taxonomy" id="1408163"/>
    <lineage>
        <taxon>Eukaryota</taxon>
        <taxon>Fungi</taxon>
        <taxon>Dikarya</taxon>
        <taxon>Ascomycota</taxon>
        <taxon>Pezizomycotina</taxon>
        <taxon>Eurotiomycetes</taxon>
        <taxon>Eurotiomycetidae</taxon>
        <taxon>Eurotiales</taxon>
        <taxon>Trichocomaceae</taxon>
        <taxon>Rasamsonia</taxon>
    </lineage>
</organism>